<evidence type="ECO:0000313" key="1">
    <source>
        <dbReference type="EMBL" id="PRY72328.1"/>
    </source>
</evidence>
<organism evidence="1 2">
    <name type="scientific">Halomonas ventosae</name>
    <dbReference type="NCBI Taxonomy" id="229007"/>
    <lineage>
        <taxon>Bacteria</taxon>
        <taxon>Pseudomonadati</taxon>
        <taxon>Pseudomonadota</taxon>
        <taxon>Gammaproteobacteria</taxon>
        <taxon>Oceanospirillales</taxon>
        <taxon>Halomonadaceae</taxon>
        <taxon>Halomonas</taxon>
    </lineage>
</organism>
<dbReference type="EMBL" id="PVTM01000004">
    <property type="protein sequence ID" value="PRY72328.1"/>
    <property type="molecule type" value="Genomic_DNA"/>
</dbReference>
<proteinExistence type="predicted"/>
<name>A0A2T0VPH0_9GAMM</name>
<comment type="caution">
    <text evidence="1">The sequence shown here is derived from an EMBL/GenBank/DDBJ whole genome shotgun (WGS) entry which is preliminary data.</text>
</comment>
<keyword evidence="2" id="KW-1185">Reference proteome</keyword>
<gene>
    <name evidence="1" type="ORF">BCL64_104147</name>
</gene>
<dbReference type="GO" id="GO:0003729">
    <property type="term" value="F:mRNA binding"/>
    <property type="evidence" value="ECO:0007669"/>
    <property type="project" value="InterPro"/>
</dbReference>
<accession>A0A2T0VPH0</accession>
<dbReference type="Pfam" id="PF07927">
    <property type="entry name" value="HicA_toxin"/>
    <property type="match status" value="1"/>
</dbReference>
<dbReference type="AlphaFoldDB" id="A0A2T0VPH0"/>
<evidence type="ECO:0000313" key="2">
    <source>
        <dbReference type="Proteomes" id="UP000239896"/>
    </source>
</evidence>
<dbReference type="InterPro" id="IPR012933">
    <property type="entry name" value="HicA_mRNA_interferase"/>
</dbReference>
<reference evidence="1 2" key="1">
    <citation type="submission" date="2018-03" db="EMBL/GenBank/DDBJ databases">
        <title>Comparative analysis of microorganisms from saline springs in Andes Mountain Range, Colombia.</title>
        <authorList>
            <person name="Rubin E."/>
        </authorList>
    </citation>
    <scope>NUCLEOTIDE SEQUENCE [LARGE SCALE GENOMIC DNA]</scope>
    <source>
        <strain evidence="1 2">USBA 854</strain>
    </source>
</reference>
<protein>
    <submittedName>
        <fullName evidence="1">HicA-like toxin of HicAB toxin-antitoxin system</fullName>
    </submittedName>
</protein>
<dbReference type="RefSeq" id="WP_106230141.1">
    <property type="nucleotide sequence ID" value="NZ_PVTM01000004.1"/>
</dbReference>
<dbReference type="Proteomes" id="UP000239896">
    <property type="component" value="Unassembled WGS sequence"/>
</dbReference>
<sequence>MKTKHRKALAAVYRHPTASGIVFADIEALVVALGGEVREVDGSRVAFELGDGGRRYLHRPHPGKEAKKYQLEDVRAWLDERGIRP</sequence>